<dbReference type="PRINTS" id="PR00340">
    <property type="entry name" value="PIIGLNB"/>
</dbReference>
<dbReference type="PANTHER" id="PTHR30115">
    <property type="entry name" value="NITROGEN REGULATORY PROTEIN P-II"/>
    <property type="match status" value="1"/>
</dbReference>
<dbReference type="Pfam" id="PF00543">
    <property type="entry name" value="P-II"/>
    <property type="match status" value="1"/>
</dbReference>
<evidence type="ECO:0000313" key="3">
    <source>
        <dbReference type="Proteomes" id="UP000199394"/>
    </source>
</evidence>
<dbReference type="OrthoDB" id="9802729at2"/>
<dbReference type="GO" id="GO:0006808">
    <property type="term" value="P:regulation of nitrogen utilization"/>
    <property type="evidence" value="ECO:0007669"/>
    <property type="project" value="InterPro"/>
</dbReference>
<dbReference type="SMART" id="SM00938">
    <property type="entry name" value="P-II"/>
    <property type="match status" value="1"/>
</dbReference>
<dbReference type="SUPFAM" id="SSF54913">
    <property type="entry name" value="GlnB-like"/>
    <property type="match status" value="1"/>
</dbReference>
<dbReference type="PROSITE" id="PS00638">
    <property type="entry name" value="PII_GLNB_CTER"/>
    <property type="match status" value="1"/>
</dbReference>
<organism evidence="2 3">
    <name type="scientific">Eubacterium aggregans</name>
    <dbReference type="NCBI Taxonomy" id="81409"/>
    <lineage>
        <taxon>Bacteria</taxon>
        <taxon>Bacillati</taxon>
        <taxon>Bacillota</taxon>
        <taxon>Clostridia</taxon>
        <taxon>Eubacteriales</taxon>
        <taxon>Eubacteriaceae</taxon>
        <taxon>Eubacterium</taxon>
    </lineage>
</organism>
<dbReference type="GO" id="GO:0005829">
    <property type="term" value="C:cytosol"/>
    <property type="evidence" value="ECO:0007669"/>
    <property type="project" value="TreeGrafter"/>
</dbReference>
<dbReference type="Gene3D" id="3.30.70.120">
    <property type="match status" value="1"/>
</dbReference>
<dbReference type="RefSeq" id="WP_090309663.1">
    <property type="nucleotide sequence ID" value="NZ_FNRK01000034.1"/>
</dbReference>
<dbReference type="AlphaFoldDB" id="A0A1H4E8P0"/>
<dbReference type="PROSITE" id="PS51343">
    <property type="entry name" value="PII_GLNB_DOM"/>
    <property type="match status" value="1"/>
</dbReference>
<dbReference type="GO" id="GO:0005524">
    <property type="term" value="F:ATP binding"/>
    <property type="evidence" value="ECO:0007669"/>
    <property type="project" value="TreeGrafter"/>
</dbReference>
<dbReference type="PANTHER" id="PTHR30115:SF11">
    <property type="entry name" value="NITROGEN REGULATORY PROTEIN P-II HOMOLOG"/>
    <property type="match status" value="1"/>
</dbReference>
<comment type="similarity">
    <text evidence="1">Belongs to the P(II) protein family.</text>
</comment>
<dbReference type="STRING" id="81409.SAMN04515656_13415"/>
<proteinExistence type="inferred from homology"/>
<evidence type="ECO:0000256" key="1">
    <source>
        <dbReference type="RuleBase" id="RU003936"/>
    </source>
</evidence>
<accession>A0A1H4E8P0</accession>
<sequence length="119" mass="13117">MECSRVEIITSNAKIETLRSAMGSYGITGMTVFQVMGCGVQYGTPEYESEQRAEPTLLPKQMVMLILPKADVPGFLKFVSEELYTGHIGDGKIFVSDVENVIRVRTGEEGYDALIPQAH</sequence>
<dbReference type="EMBL" id="FNRK01000034">
    <property type="protein sequence ID" value="SEA81421.1"/>
    <property type="molecule type" value="Genomic_DNA"/>
</dbReference>
<reference evidence="2 3" key="1">
    <citation type="submission" date="2016-10" db="EMBL/GenBank/DDBJ databases">
        <authorList>
            <person name="de Groot N.N."/>
        </authorList>
    </citation>
    <scope>NUCLEOTIDE SEQUENCE [LARGE SCALE GENOMIC DNA]</scope>
    <source>
        <strain evidence="2 3">SR12</strain>
    </source>
</reference>
<protein>
    <submittedName>
        <fullName evidence="2">Nitrogen regulatory protein PII</fullName>
    </submittedName>
</protein>
<dbReference type="InterPro" id="IPR015867">
    <property type="entry name" value="N-reg_PII/ATP_PRibTrfase_C"/>
</dbReference>
<evidence type="ECO:0000313" key="2">
    <source>
        <dbReference type="EMBL" id="SEA81421.1"/>
    </source>
</evidence>
<dbReference type="GO" id="GO:0030234">
    <property type="term" value="F:enzyme regulator activity"/>
    <property type="evidence" value="ECO:0007669"/>
    <property type="project" value="InterPro"/>
</dbReference>
<dbReference type="InterPro" id="IPR011322">
    <property type="entry name" value="N-reg_PII-like_a/b"/>
</dbReference>
<dbReference type="InterPro" id="IPR002187">
    <property type="entry name" value="N-reg_PII"/>
</dbReference>
<keyword evidence="3" id="KW-1185">Reference proteome</keyword>
<gene>
    <name evidence="2" type="ORF">SAMN04515656_13415</name>
</gene>
<dbReference type="Proteomes" id="UP000199394">
    <property type="component" value="Unassembled WGS sequence"/>
</dbReference>
<name>A0A1H4E8P0_9FIRM</name>
<dbReference type="InterPro" id="IPR017918">
    <property type="entry name" value="N-reg_PII_CS"/>
</dbReference>